<dbReference type="Proteomes" id="UP001642360">
    <property type="component" value="Unassembled WGS sequence"/>
</dbReference>
<sequence>LIDAVSRMVRLDFESYCEAVVDGSKLLFLDQSYLSKLFDDGYAKGKSLEP</sequence>
<evidence type="ECO:0000313" key="2">
    <source>
        <dbReference type="Proteomes" id="UP001642360"/>
    </source>
</evidence>
<organism evidence="1 2">
    <name type="scientific">Ilex paraguariensis</name>
    <name type="common">yerba mate</name>
    <dbReference type="NCBI Taxonomy" id="185542"/>
    <lineage>
        <taxon>Eukaryota</taxon>
        <taxon>Viridiplantae</taxon>
        <taxon>Streptophyta</taxon>
        <taxon>Embryophyta</taxon>
        <taxon>Tracheophyta</taxon>
        <taxon>Spermatophyta</taxon>
        <taxon>Magnoliopsida</taxon>
        <taxon>eudicotyledons</taxon>
        <taxon>Gunneridae</taxon>
        <taxon>Pentapetalae</taxon>
        <taxon>asterids</taxon>
        <taxon>campanulids</taxon>
        <taxon>Aquifoliales</taxon>
        <taxon>Aquifoliaceae</taxon>
        <taxon>Ilex</taxon>
    </lineage>
</organism>
<name>A0ABC8TTQ1_9AQUA</name>
<comment type="caution">
    <text evidence="1">The sequence shown here is derived from an EMBL/GenBank/DDBJ whole genome shotgun (WGS) entry which is preliminary data.</text>
</comment>
<accession>A0ABC8TTQ1</accession>
<keyword evidence="2" id="KW-1185">Reference proteome</keyword>
<feature type="non-terminal residue" evidence="1">
    <location>
        <position position="1"/>
    </location>
</feature>
<gene>
    <name evidence="1" type="ORF">ILEXP_LOCUS40491</name>
</gene>
<evidence type="ECO:0000313" key="1">
    <source>
        <dbReference type="EMBL" id="CAK9170965.1"/>
    </source>
</evidence>
<reference evidence="1 2" key="1">
    <citation type="submission" date="2024-02" db="EMBL/GenBank/DDBJ databases">
        <authorList>
            <person name="Vignale AGUSTIN F."/>
            <person name="Sosa J E."/>
            <person name="Modenutti C."/>
        </authorList>
    </citation>
    <scope>NUCLEOTIDE SEQUENCE [LARGE SCALE GENOMIC DNA]</scope>
</reference>
<proteinExistence type="predicted"/>
<dbReference type="EMBL" id="CAUOFW020005616">
    <property type="protein sequence ID" value="CAK9170965.1"/>
    <property type="molecule type" value="Genomic_DNA"/>
</dbReference>
<dbReference type="AlphaFoldDB" id="A0ABC8TTQ1"/>
<protein>
    <submittedName>
        <fullName evidence="1">Uncharacterized protein</fullName>
    </submittedName>
</protein>